<organism evidence="8 9">
    <name type="scientific">Setaria italica</name>
    <name type="common">Foxtail millet</name>
    <name type="synonym">Panicum italicum</name>
    <dbReference type="NCBI Taxonomy" id="4555"/>
    <lineage>
        <taxon>Eukaryota</taxon>
        <taxon>Viridiplantae</taxon>
        <taxon>Streptophyta</taxon>
        <taxon>Embryophyta</taxon>
        <taxon>Tracheophyta</taxon>
        <taxon>Spermatophyta</taxon>
        <taxon>Magnoliopsida</taxon>
        <taxon>Liliopsida</taxon>
        <taxon>Poales</taxon>
        <taxon>Poaceae</taxon>
        <taxon>PACMAD clade</taxon>
        <taxon>Panicoideae</taxon>
        <taxon>Panicodae</taxon>
        <taxon>Paniceae</taxon>
        <taxon>Cenchrinae</taxon>
        <taxon>Setaria</taxon>
    </lineage>
</organism>
<dbReference type="AlphaFoldDB" id="K4A2T7"/>
<accession>K4A2T7</accession>
<dbReference type="STRING" id="4555.K4A2T7"/>
<dbReference type="Gramene" id="KQL26869">
    <property type="protein sequence ID" value="KQL26869"/>
    <property type="gene ID" value="SETIT_033189mg"/>
</dbReference>
<dbReference type="EnsemblPlants" id="KQL26869">
    <property type="protein sequence ID" value="KQL26869"/>
    <property type="gene ID" value="SETIT_033189mg"/>
</dbReference>
<keyword evidence="5" id="KW-0505">Motor protein</keyword>
<proteinExistence type="predicted"/>
<evidence type="ECO:0000256" key="5">
    <source>
        <dbReference type="ARBA" id="ARBA00023175"/>
    </source>
</evidence>
<dbReference type="InParanoid" id="K4A2T7"/>
<reference evidence="8" key="2">
    <citation type="submission" date="2018-08" db="UniProtKB">
        <authorList>
            <consortium name="EnsemblPlants"/>
        </authorList>
    </citation>
    <scope>IDENTIFICATION</scope>
    <source>
        <strain evidence="8">Yugu1</strain>
    </source>
</reference>
<dbReference type="GO" id="GO:0005524">
    <property type="term" value="F:ATP binding"/>
    <property type="evidence" value="ECO:0007669"/>
    <property type="project" value="UniProtKB-KW"/>
</dbReference>
<evidence type="ECO:0000256" key="7">
    <source>
        <dbReference type="SAM" id="MobiDB-lite"/>
    </source>
</evidence>
<sequence length="360" mass="41206">MKDKADEISTALSNVQRELDIKTDAMENMLRKQKALEEELVENGAVLTVLRSEENLQAEILTLRDKLEMAMALSEENEAAAIEARQTAEISKIYAEEKEEEVKILERSVEELEGTVTVLEEEVCNLKEEVRSYQLHKQSEDQLQAVGDMLSVEKASKCDAAGELCQGKCHLEKRLQAEILAHQDVRKRIEHLTLEVKHKDDEIRQYKEHIAELVLHSEAQSLLYQEKICLLTSRLAAVDTMTHDIIRELLGVKLDMTNYANLLDQEELQKLLIASQQQIEQSKAKLEKDSLQQKIMEMDETMELLVGSNQPDTNLRMGDHGSSEFSRRLAQSDMLLSHARQEHSRSHATRSSRAHHGRYR</sequence>
<dbReference type="EMBL" id="AGNK02001348">
    <property type="status" value="NOT_ANNOTATED_CDS"/>
    <property type="molecule type" value="Genomic_DNA"/>
</dbReference>
<dbReference type="PANTHER" id="PTHR37739">
    <property type="entry name" value="KINESIN-LIKE PROTEIN KIN-12D"/>
    <property type="match status" value="1"/>
</dbReference>
<feature type="coiled-coil region" evidence="6">
    <location>
        <begin position="265"/>
        <end position="301"/>
    </location>
</feature>
<evidence type="ECO:0000313" key="8">
    <source>
        <dbReference type="EnsemblPlants" id="KQL26869"/>
    </source>
</evidence>
<evidence type="ECO:0000256" key="3">
    <source>
        <dbReference type="ARBA" id="ARBA00022840"/>
    </source>
</evidence>
<feature type="coiled-coil region" evidence="6">
    <location>
        <begin position="12"/>
        <end position="122"/>
    </location>
</feature>
<keyword evidence="3" id="KW-0067">ATP-binding</keyword>
<reference evidence="9" key="1">
    <citation type="journal article" date="2012" name="Nat. Biotechnol.">
        <title>Reference genome sequence of the model plant Setaria.</title>
        <authorList>
            <person name="Bennetzen J.L."/>
            <person name="Schmutz J."/>
            <person name="Wang H."/>
            <person name="Percifield R."/>
            <person name="Hawkins J."/>
            <person name="Pontaroli A.C."/>
            <person name="Estep M."/>
            <person name="Feng L."/>
            <person name="Vaughn J.N."/>
            <person name="Grimwood J."/>
            <person name="Jenkins J."/>
            <person name="Barry K."/>
            <person name="Lindquist E."/>
            <person name="Hellsten U."/>
            <person name="Deshpande S."/>
            <person name="Wang X."/>
            <person name="Wu X."/>
            <person name="Mitros T."/>
            <person name="Triplett J."/>
            <person name="Yang X."/>
            <person name="Ye C.Y."/>
            <person name="Mauro-Herrera M."/>
            <person name="Wang L."/>
            <person name="Li P."/>
            <person name="Sharma M."/>
            <person name="Sharma R."/>
            <person name="Ronald P.C."/>
            <person name="Panaud O."/>
            <person name="Kellogg E.A."/>
            <person name="Brutnell T.P."/>
            <person name="Doust A.N."/>
            <person name="Tuskan G.A."/>
            <person name="Rokhsar D."/>
            <person name="Devos K.M."/>
        </authorList>
    </citation>
    <scope>NUCLEOTIDE SEQUENCE [LARGE SCALE GENOMIC DNA]</scope>
    <source>
        <strain evidence="9">cv. Yugu1</strain>
    </source>
</reference>
<dbReference type="HOGENOM" id="CLU_024288_0_0_1"/>
<evidence type="ECO:0000256" key="6">
    <source>
        <dbReference type="SAM" id="Coils"/>
    </source>
</evidence>
<dbReference type="eggNOG" id="ENOG502QR1R">
    <property type="taxonomic scope" value="Eukaryota"/>
</dbReference>
<protein>
    <submittedName>
        <fullName evidence="8">Uncharacterized protein</fullName>
    </submittedName>
</protein>
<keyword evidence="9" id="KW-1185">Reference proteome</keyword>
<keyword evidence="4 6" id="KW-0175">Coiled coil</keyword>
<feature type="region of interest" description="Disordered" evidence="7">
    <location>
        <begin position="337"/>
        <end position="360"/>
    </location>
</feature>
<dbReference type="GO" id="GO:0005874">
    <property type="term" value="C:microtubule"/>
    <property type="evidence" value="ECO:0007669"/>
    <property type="project" value="UniProtKB-KW"/>
</dbReference>
<evidence type="ECO:0000256" key="1">
    <source>
        <dbReference type="ARBA" id="ARBA00022701"/>
    </source>
</evidence>
<dbReference type="Gene3D" id="1.20.5.170">
    <property type="match status" value="1"/>
</dbReference>
<keyword evidence="2" id="KW-0547">Nucleotide-binding</keyword>
<evidence type="ECO:0000313" key="9">
    <source>
        <dbReference type="Proteomes" id="UP000004995"/>
    </source>
</evidence>
<feature type="compositionally biased region" description="Basic residues" evidence="7">
    <location>
        <begin position="346"/>
        <end position="360"/>
    </location>
</feature>
<dbReference type="Proteomes" id="UP000004995">
    <property type="component" value="Unassembled WGS sequence"/>
</dbReference>
<evidence type="ECO:0000256" key="2">
    <source>
        <dbReference type="ARBA" id="ARBA00022741"/>
    </source>
</evidence>
<dbReference type="InterPro" id="IPR044986">
    <property type="entry name" value="KIF15/KIN-12"/>
</dbReference>
<keyword evidence="1" id="KW-0493">Microtubule</keyword>
<name>K4A2T7_SETIT</name>
<dbReference type="PANTHER" id="PTHR37739:SF19">
    <property type="entry name" value="KINESIN-LIKE PROTEIN KIN-12E"/>
    <property type="match status" value="1"/>
</dbReference>
<evidence type="ECO:0000256" key="4">
    <source>
        <dbReference type="ARBA" id="ARBA00023054"/>
    </source>
</evidence>